<gene>
    <name evidence="5" type="ORF">JW984_13815</name>
</gene>
<dbReference type="PANTHER" id="PTHR48075">
    <property type="entry name" value="3-HYDROXYACYL-COA DEHYDROGENASE FAMILY PROTEIN"/>
    <property type="match status" value="1"/>
</dbReference>
<evidence type="ECO:0000259" key="4">
    <source>
        <dbReference type="Pfam" id="PF02737"/>
    </source>
</evidence>
<dbReference type="EMBL" id="JAFGIX010000070">
    <property type="protein sequence ID" value="MBN1574270.1"/>
    <property type="molecule type" value="Genomic_DNA"/>
</dbReference>
<reference evidence="5" key="2">
    <citation type="submission" date="2021-01" db="EMBL/GenBank/DDBJ databases">
        <authorList>
            <person name="Hahn C.R."/>
            <person name="Youssef N.H."/>
            <person name="Elshahed M."/>
        </authorList>
    </citation>
    <scope>NUCLEOTIDE SEQUENCE</scope>
    <source>
        <strain evidence="5">Zod_Metabat.24</strain>
    </source>
</reference>
<dbReference type="InterPro" id="IPR013328">
    <property type="entry name" value="6PGD_dom2"/>
</dbReference>
<dbReference type="Pfam" id="PF00725">
    <property type="entry name" value="3HCDH"/>
    <property type="match status" value="1"/>
</dbReference>
<feature type="domain" description="3-hydroxyacyl-CoA dehydrogenase C-terminal" evidence="3">
    <location>
        <begin position="187"/>
        <end position="283"/>
    </location>
</feature>
<dbReference type="Gene3D" id="1.10.1040.10">
    <property type="entry name" value="N-(1-d-carboxylethyl)-l-norvaline Dehydrogenase, domain 2"/>
    <property type="match status" value="1"/>
</dbReference>
<sequence length="299" mass="33575">MAGEIKTVAIIGAGFMGSQIASRAAVYGYDVRLFDIKKEVIEAARGTTKYHNDAHFAQHEGDSSEADKRITFHEKLEDAVKDADLVIEAVAESVEVKRKVFSEMDEKTPPYAIFGTNSSSLPVSMIEDAVERLDKVANIHFASPIPERYYVEIMRGTKTTEETINAAEEWVRSIKCLPLITKKECMGFVVNRVWRAIKKEALKIWAEDDADIRDVDRGWMIFSGMSAGPFGAMDFVGLDVVYDIEMAYYNDTKDPKDKPPDALKEMIDRGELGMKSGKGFYDWSDIEFAKPGFLDPVKK</sequence>
<dbReference type="InterPro" id="IPR008927">
    <property type="entry name" value="6-PGluconate_DH-like_C_sf"/>
</dbReference>
<dbReference type="Pfam" id="PF02737">
    <property type="entry name" value="3HCDH_N"/>
    <property type="match status" value="1"/>
</dbReference>
<protein>
    <recommendedName>
        <fullName evidence="7">3-hydroxyacyl-CoA dehydrogenase</fullName>
    </recommendedName>
</protein>
<dbReference type="SUPFAM" id="SSF48179">
    <property type="entry name" value="6-phosphogluconate dehydrogenase C-terminal domain-like"/>
    <property type="match status" value="1"/>
</dbReference>
<dbReference type="InterPro" id="IPR006108">
    <property type="entry name" value="3HC_DH_C"/>
</dbReference>
<feature type="site" description="Important for catalytic activity" evidence="2">
    <location>
        <position position="140"/>
    </location>
</feature>
<dbReference type="InterPro" id="IPR006176">
    <property type="entry name" value="3-OHacyl-CoA_DH_NAD-bd"/>
</dbReference>
<dbReference type="PANTHER" id="PTHR48075:SF5">
    <property type="entry name" value="3-HYDROXYBUTYRYL-COA DEHYDROGENASE"/>
    <property type="match status" value="1"/>
</dbReference>
<dbReference type="AlphaFoldDB" id="A0A9D8KFT6"/>
<feature type="domain" description="3-hydroxyacyl-CoA dehydrogenase NAD binding" evidence="4">
    <location>
        <begin position="7"/>
        <end position="181"/>
    </location>
</feature>
<organism evidence="5 6">
    <name type="scientific">Candidatus Zymogenus saltonus</name>
    <dbReference type="NCBI Taxonomy" id="2844893"/>
    <lineage>
        <taxon>Bacteria</taxon>
        <taxon>Deltaproteobacteria</taxon>
        <taxon>Candidatus Zymogenia</taxon>
        <taxon>Candidatus Zymogeniales</taxon>
        <taxon>Candidatus Zymogenaceae</taxon>
        <taxon>Candidatus Zymogenus</taxon>
    </lineage>
</organism>
<accession>A0A9D8KFT6</accession>
<name>A0A9D8KFT6_9DELT</name>
<reference evidence="5" key="1">
    <citation type="journal article" date="2021" name="Environ. Microbiol.">
        <title>Genomic characterization of three novel Desulfobacterota classes expand the metabolic and phylogenetic diversity of the phylum.</title>
        <authorList>
            <person name="Murphy C.L."/>
            <person name="Biggerstaff J."/>
            <person name="Eichhorn A."/>
            <person name="Ewing E."/>
            <person name="Shahan R."/>
            <person name="Soriano D."/>
            <person name="Stewart S."/>
            <person name="VanMol K."/>
            <person name="Walker R."/>
            <person name="Walters P."/>
            <person name="Elshahed M.S."/>
            <person name="Youssef N.H."/>
        </authorList>
    </citation>
    <scope>NUCLEOTIDE SEQUENCE</scope>
    <source>
        <strain evidence="5">Zod_Metabat.24</strain>
    </source>
</reference>
<dbReference type="SUPFAM" id="SSF51735">
    <property type="entry name" value="NAD(P)-binding Rossmann-fold domains"/>
    <property type="match status" value="1"/>
</dbReference>
<evidence type="ECO:0000313" key="5">
    <source>
        <dbReference type="EMBL" id="MBN1574270.1"/>
    </source>
</evidence>
<proteinExistence type="predicted"/>
<dbReference type="GO" id="GO:0006631">
    <property type="term" value="P:fatty acid metabolic process"/>
    <property type="evidence" value="ECO:0007669"/>
    <property type="project" value="InterPro"/>
</dbReference>
<dbReference type="GO" id="GO:0016616">
    <property type="term" value="F:oxidoreductase activity, acting on the CH-OH group of donors, NAD or NADP as acceptor"/>
    <property type="evidence" value="ECO:0007669"/>
    <property type="project" value="InterPro"/>
</dbReference>
<dbReference type="GO" id="GO:0070403">
    <property type="term" value="F:NAD+ binding"/>
    <property type="evidence" value="ECO:0007669"/>
    <property type="project" value="InterPro"/>
</dbReference>
<evidence type="ECO:0000256" key="2">
    <source>
        <dbReference type="PIRSR" id="PIRSR000105-1"/>
    </source>
</evidence>
<dbReference type="PIRSF" id="PIRSF000105">
    <property type="entry name" value="HCDH"/>
    <property type="match status" value="1"/>
</dbReference>
<evidence type="ECO:0000313" key="6">
    <source>
        <dbReference type="Proteomes" id="UP000809273"/>
    </source>
</evidence>
<dbReference type="Proteomes" id="UP000809273">
    <property type="component" value="Unassembled WGS sequence"/>
</dbReference>
<evidence type="ECO:0008006" key="7">
    <source>
        <dbReference type="Google" id="ProtNLM"/>
    </source>
</evidence>
<comment type="caution">
    <text evidence="5">The sequence shown here is derived from an EMBL/GenBank/DDBJ whole genome shotgun (WGS) entry which is preliminary data.</text>
</comment>
<evidence type="ECO:0000259" key="3">
    <source>
        <dbReference type="Pfam" id="PF00725"/>
    </source>
</evidence>
<evidence type="ECO:0000256" key="1">
    <source>
        <dbReference type="ARBA" id="ARBA00023002"/>
    </source>
</evidence>
<keyword evidence="1" id="KW-0560">Oxidoreductase</keyword>
<dbReference type="Gene3D" id="3.40.50.720">
    <property type="entry name" value="NAD(P)-binding Rossmann-like Domain"/>
    <property type="match status" value="1"/>
</dbReference>
<dbReference type="InterPro" id="IPR036291">
    <property type="entry name" value="NAD(P)-bd_dom_sf"/>
</dbReference>
<dbReference type="InterPro" id="IPR022694">
    <property type="entry name" value="3-OHacyl-CoA_DH"/>
</dbReference>